<keyword evidence="3" id="KW-1185">Reference proteome</keyword>
<evidence type="ECO:0000313" key="2">
    <source>
        <dbReference type="EMBL" id="OPG15726.1"/>
    </source>
</evidence>
<proteinExistence type="predicted"/>
<dbReference type="PANTHER" id="PTHR42883">
    <property type="entry name" value="GLUCOSE-1-PHOSPHATE THYMIDYLTRANSFERASE"/>
    <property type="match status" value="1"/>
</dbReference>
<evidence type="ECO:0000313" key="3">
    <source>
        <dbReference type="Proteomes" id="UP000190229"/>
    </source>
</evidence>
<dbReference type="NCBIfam" id="TIGR01208">
    <property type="entry name" value="rmlA_long"/>
    <property type="match status" value="1"/>
</dbReference>
<gene>
    <name evidence="2" type="ORF">B2M26_10840</name>
</gene>
<dbReference type="InterPro" id="IPR005835">
    <property type="entry name" value="NTP_transferase_dom"/>
</dbReference>
<sequence length="363" mass="40353">MESPVFKERNELKGLLLSGGTGTRLRPLTYSGPKQLLPVANKPILFYAIENLRQAGITDLGVIVGENARHVKERLKDGHELGVQISYITQKQPLGLAHAVKTASSFLQNQSFVMILGDTLLDQGICSFVDHYRAVNPVAAVLVSRVKEPEHYGVVRVENQRVVQLIEKPKSFISDLALTGIYAFSPRIHEAIESITPSARGELEITDALQWLVTQNEEVIFQIHPGWWKDTGRPADLLEANRLLLHDQKPCLEGYADPFTRVTGNVRIERGARITHSTLIGPLVIGRNAHIEDAVIGPYTTIGHEANIKRAELADSILLDRCQIDGPIRLSRSLIGRETVIHKTKYEAGWIHLILGDTSRCDL</sequence>
<name>A0A1V4ES12_9BACL</name>
<organism evidence="2 3">
    <name type="scientific">Ferroacidibacillus organovorans</name>
    <dbReference type="NCBI Taxonomy" id="1765683"/>
    <lineage>
        <taxon>Bacteria</taxon>
        <taxon>Bacillati</taxon>
        <taxon>Bacillota</taxon>
        <taxon>Bacilli</taxon>
        <taxon>Bacillales</taxon>
        <taxon>Alicyclobacillaceae</taxon>
        <taxon>Ferroacidibacillus</taxon>
    </lineage>
</organism>
<evidence type="ECO:0000259" key="1">
    <source>
        <dbReference type="Pfam" id="PF00483"/>
    </source>
</evidence>
<dbReference type="InterPro" id="IPR029044">
    <property type="entry name" value="Nucleotide-diphossugar_trans"/>
</dbReference>
<dbReference type="SUPFAM" id="SSF53448">
    <property type="entry name" value="Nucleotide-diphospho-sugar transferases"/>
    <property type="match status" value="1"/>
</dbReference>
<accession>A0A1V4ES12</accession>
<dbReference type="InterPro" id="IPR005908">
    <property type="entry name" value="G1P_thy_trans_l"/>
</dbReference>
<dbReference type="Gene3D" id="2.160.10.10">
    <property type="entry name" value="Hexapeptide repeat proteins"/>
    <property type="match status" value="1"/>
</dbReference>
<dbReference type="PANTHER" id="PTHR42883:SF2">
    <property type="entry name" value="THYMIDYLYLTRANSFERASE"/>
    <property type="match status" value="1"/>
</dbReference>
<dbReference type="Gene3D" id="3.90.550.10">
    <property type="entry name" value="Spore Coat Polysaccharide Biosynthesis Protein SpsA, Chain A"/>
    <property type="match status" value="1"/>
</dbReference>
<feature type="domain" description="Nucleotidyl transferase" evidence="1">
    <location>
        <begin position="13"/>
        <end position="244"/>
    </location>
</feature>
<protein>
    <submittedName>
        <fullName evidence="2">Glucose-1-phosphate thymidylyltransferase</fullName>
    </submittedName>
</protein>
<reference evidence="2 3" key="1">
    <citation type="submission" date="2017-02" db="EMBL/GenBank/DDBJ databases">
        <title>Draft genome of Acidibacillus ferrooxidans Huett2.</title>
        <authorList>
            <person name="Schopf S."/>
        </authorList>
    </citation>
    <scope>NUCLEOTIDE SEQUENCE [LARGE SCALE GENOMIC DNA]</scope>
    <source>
        <strain evidence="2 3">Huett2</strain>
    </source>
</reference>
<comment type="caution">
    <text evidence="2">The sequence shown here is derived from an EMBL/GenBank/DDBJ whole genome shotgun (WGS) entry which is preliminary data.</text>
</comment>
<dbReference type="Proteomes" id="UP000190229">
    <property type="component" value="Unassembled WGS sequence"/>
</dbReference>
<keyword evidence="2" id="KW-0808">Transferase</keyword>
<dbReference type="CDD" id="cd04189">
    <property type="entry name" value="G1P_TT_long"/>
    <property type="match status" value="1"/>
</dbReference>
<dbReference type="AlphaFoldDB" id="A0A1V4ES12"/>
<dbReference type="Pfam" id="PF00483">
    <property type="entry name" value="NTP_transferase"/>
    <property type="match status" value="1"/>
</dbReference>
<dbReference type="GO" id="GO:0016740">
    <property type="term" value="F:transferase activity"/>
    <property type="evidence" value="ECO:0007669"/>
    <property type="project" value="UniProtKB-KW"/>
</dbReference>
<dbReference type="EMBL" id="MWPS01000027">
    <property type="protein sequence ID" value="OPG15726.1"/>
    <property type="molecule type" value="Genomic_DNA"/>
</dbReference>